<dbReference type="RefSeq" id="WP_307045904.1">
    <property type="nucleotide sequence ID" value="NZ_JAUSYA010000001.1"/>
</dbReference>
<dbReference type="Proteomes" id="UP001243364">
    <property type="component" value="Unassembled WGS sequence"/>
</dbReference>
<proteinExistence type="predicted"/>
<reference evidence="2 3" key="1">
    <citation type="submission" date="2023-07" db="EMBL/GenBank/DDBJ databases">
        <title>Comparative genomics of wheat-associated soil bacteria to identify genetic determinants of phenazine resistance.</title>
        <authorList>
            <person name="Mouncey N."/>
        </authorList>
    </citation>
    <scope>NUCLEOTIDE SEQUENCE [LARGE SCALE GENOMIC DNA]</scope>
    <source>
        <strain evidence="2 3">W4I19-2</strain>
    </source>
</reference>
<protein>
    <submittedName>
        <fullName evidence="2">Uncharacterized protein</fullName>
    </submittedName>
</protein>
<evidence type="ECO:0000313" key="3">
    <source>
        <dbReference type="Proteomes" id="UP001243364"/>
    </source>
</evidence>
<accession>A0ABU0Q6G3</accession>
<comment type="caution">
    <text evidence="2">The sequence shown here is derived from an EMBL/GenBank/DDBJ whole genome shotgun (WGS) entry which is preliminary data.</text>
</comment>
<sequence>MTTWQELQAEVADRLAAASPDERVVFAVGVAERLMRAQEALPAHEQAEYALGLRPTLNALWEAALGNASAFGEIKHGLGEHLLSEYCHNDGQAGPGDADEPAAAAVLHTAVAYLFGAGDPVPLVSSRAVQAADARSNAGERANTGERLNNSDSNAVDPDAMLTAELHRQLRDLTLIRQHSASLRHARLGLDIDTSARLHRALRIPLSTVETDA</sequence>
<gene>
    <name evidence="2" type="ORF">QFZ56_005223</name>
</gene>
<keyword evidence="3" id="KW-1185">Reference proteome</keyword>
<organism evidence="2 3">
    <name type="scientific">Streptomyces achromogenes</name>
    <dbReference type="NCBI Taxonomy" id="67255"/>
    <lineage>
        <taxon>Bacteria</taxon>
        <taxon>Bacillati</taxon>
        <taxon>Actinomycetota</taxon>
        <taxon>Actinomycetes</taxon>
        <taxon>Kitasatosporales</taxon>
        <taxon>Streptomycetaceae</taxon>
        <taxon>Streptomyces</taxon>
    </lineage>
</organism>
<feature type="region of interest" description="Disordered" evidence="1">
    <location>
        <begin position="134"/>
        <end position="156"/>
    </location>
</feature>
<evidence type="ECO:0000313" key="2">
    <source>
        <dbReference type="EMBL" id="MDQ0686260.1"/>
    </source>
</evidence>
<name>A0ABU0Q6G3_STRAH</name>
<evidence type="ECO:0000256" key="1">
    <source>
        <dbReference type="SAM" id="MobiDB-lite"/>
    </source>
</evidence>
<dbReference type="EMBL" id="JAUSYA010000001">
    <property type="protein sequence ID" value="MDQ0686260.1"/>
    <property type="molecule type" value="Genomic_DNA"/>
</dbReference>